<dbReference type="CDD" id="cd17302">
    <property type="entry name" value="PIPKc_AtPIP5K_like"/>
    <property type="match status" value="1"/>
</dbReference>
<dbReference type="Gene3D" id="3.30.800.10">
    <property type="entry name" value="Phosphatidylinositol Phosphate Kinase II Beta"/>
    <property type="match status" value="1"/>
</dbReference>
<dbReference type="CDD" id="cd04481">
    <property type="entry name" value="RPA1_DBD_B_like"/>
    <property type="match status" value="1"/>
</dbReference>
<evidence type="ECO:0000256" key="7">
    <source>
        <dbReference type="PROSITE-ProRule" id="PRU00781"/>
    </source>
</evidence>
<gene>
    <name evidence="10" type="ORF">C2845_PM05G05860</name>
</gene>
<evidence type="ECO:0000256" key="3">
    <source>
        <dbReference type="ARBA" id="ARBA00022737"/>
    </source>
</evidence>
<dbReference type="Gene3D" id="2.40.50.140">
    <property type="entry name" value="Nucleic acid-binding proteins"/>
    <property type="match status" value="1"/>
</dbReference>
<evidence type="ECO:0000256" key="4">
    <source>
        <dbReference type="ARBA" id="ARBA00022741"/>
    </source>
</evidence>
<dbReference type="GO" id="GO:0005524">
    <property type="term" value="F:ATP binding"/>
    <property type="evidence" value="ECO:0007669"/>
    <property type="project" value="UniProtKB-UniRule"/>
</dbReference>
<keyword evidence="6 7" id="KW-0067">ATP-binding</keyword>
<dbReference type="InterPro" id="IPR003409">
    <property type="entry name" value="MORN"/>
</dbReference>
<evidence type="ECO:0000256" key="5">
    <source>
        <dbReference type="ARBA" id="ARBA00022777"/>
    </source>
</evidence>
<evidence type="ECO:0000259" key="9">
    <source>
        <dbReference type="PROSITE" id="PS51455"/>
    </source>
</evidence>
<dbReference type="EC" id="2.7.1.68" evidence="1"/>
<evidence type="ECO:0000256" key="2">
    <source>
        <dbReference type="ARBA" id="ARBA00022679"/>
    </source>
</evidence>
<dbReference type="Pfam" id="PF02493">
    <property type="entry name" value="MORN"/>
    <property type="match status" value="7"/>
</dbReference>
<dbReference type="SUPFAM" id="SSF82185">
    <property type="entry name" value="Histone H3 K4-specific methyltransferase SET7/9 N-terminal domain"/>
    <property type="match status" value="1"/>
</dbReference>
<dbReference type="SMART" id="SM00330">
    <property type="entry name" value="PIPKc"/>
    <property type="match status" value="1"/>
</dbReference>
<feature type="region of interest" description="Disordered" evidence="8">
    <location>
        <begin position="289"/>
        <end position="353"/>
    </location>
</feature>
<dbReference type="AlphaFoldDB" id="A0A3L6T3G9"/>
<dbReference type="InterPro" id="IPR027484">
    <property type="entry name" value="PInositol-4-P-5-kinase_N"/>
</dbReference>
<feature type="compositionally biased region" description="Low complexity" evidence="8">
    <location>
        <begin position="300"/>
        <end position="311"/>
    </location>
</feature>
<feature type="region of interest" description="Disordered" evidence="8">
    <location>
        <begin position="1008"/>
        <end position="1112"/>
    </location>
</feature>
<dbReference type="Proteomes" id="UP000275267">
    <property type="component" value="Unassembled WGS sequence"/>
</dbReference>
<proteinExistence type="predicted"/>
<protein>
    <recommendedName>
        <fullName evidence="1">1-phosphatidylinositol-4-phosphate 5-kinase</fullName>
        <ecNumber evidence="1">2.7.1.68</ecNumber>
    </recommendedName>
</protein>
<dbReference type="InterPro" id="IPR023610">
    <property type="entry name" value="PInositol-4/5-P-5/4-kinase"/>
</dbReference>
<dbReference type="Gene3D" id="2.20.110.10">
    <property type="entry name" value="Histone H3 K4-specific methyltransferase SET7/9 N-terminal domain"/>
    <property type="match status" value="3"/>
</dbReference>
<dbReference type="GO" id="GO:0016308">
    <property type="term" value="F:1-phosphatidylinositol-4-phosphate 5-kinase activity"/>
    <property type="evidence" value="ECO:0007669"/>
    <property type="project" value="UniProtKB-EC"/>
</dbReference>
<evidence type="ECO:0000313" key="11">
    <source>
        <dbReference type="Proteomes" id="UP000275267"/>
    </source>
</evidence>
<keyword evidence="2 7" id="KW-0808">Transferase</keyword>
<dbReference type="PANTHER" id="PTHR23086:SF113">
    <property type="entry name" value="PHOSPHATIDYLINOSITOL 4-PHOSPHATE 5-KINASE 6"/>
    <property type="match status" value="1"/>
</dbReference>
<keyword evidence="3" id="KW-0677">Repeat</keyword>
<dbReference type="GO" id="GO:0005886">
    <property type="term" value="C:plasma membrane"/>
    <property type="evidence" value="ECO:0007669"/>
    <property type="project" value="TreeGrafter"/>
</dbReference>
<dbReference type="InterPro" id="IPR002498">
    <property type="entry name" value="PInositol-4-P-4/5-kinase_core"/>
</dbReference>
<dbReference type="GO" id="GO:0046854">
    <property type="term" value="P:phosphatidylinositol phosphate biosynthetic process"/>
    <property type="evidence" value="ECO:0007669"/>
    <property type="project" value="TreeGrafter"/>
</dbReference>
<dbReference type="SUPFAM" id="SSF50249">
    <property type="entry name" value="Nucleic acid-binding proteins"/>
    <property type="match status" value="3"/>
</dbReference>
<dbReference type="EMBL" id="PQIB02000003">
    <property type="protein sequence ID" value="RLN31262.1"/>
    <property type="molecule type" value="Genomic_DNA"/>
</dbReference>
<organism evidence="10 11">
    <name type="scientific">Panicum miliaceum</name>
    <name type="common">Proso millet</name>
    <name type="synonym">Broomcorn millet</name>
    <dbReference type="NCBI Taxonomy" id="4540"/>
    <lineage>
        <taxon>Eukaryota</taxon>
        <taxon>Viridiplantae</taxon>
        <taxon>Streptophyta</taxon>
        <taxon>Embryophyta</taxon>
        <taxon>Tracheophyta</taxon>
        <taxon>Spermatophyta</taxon>
        <taxon>Magnoliopsida</taxon>
        <taxon>Liliopsida</taxon>
        <taxon>Poales</taxon>
        <taxon>Poaceae</taxon>
        <taxon>PACMAD clade</taxon>
        <taxon>Panicoideae</taxon>
        <taxon>Panicodae</taxon>
        <taxon>Paniceae</taxon>
        <taxon>Panicinae</taxon>
        <taxon>Panicum</taxon>
        <taxon>Panicum sect. Panicum</taxon>
    </lineage>
</organism>
<feature type="compositionally biased region" description="Low complexity" evidence="8">
    <location>
        <begin position="1021"/>
        <end position="1032"/>
    </location>
</feature>
<dbReference type="InterPro" id="IPR012340">
    <property type="entry name" value="NA-bd_OB-fold"/>
</dbReference>
<keyword evidence="5 7" id="KW-0418">Kinase</keyword>
<dbReference type="Pfam" id="PF01504">
    <property type="entry name" value="PIP5K"/>
    <property type="match status" value="1"/>
</dbReference>
<accession>A0A3L6T3G9</accession>
<dbReference type="STRING" id="4540.A0A3L6T3G9"/>
<evidence type="ECO:0000256" key="1">
    <source>
        <dbReference type="ARBA" id="ARBA00012172"/>
    </source>
</evidence>
<evidence type="ECO:0000256" key="8">
    <source>
        <dbReference type="SAM" id="MobiDB-lite"/>
    </source>
</evidence>
<evidence type="ECO:0000313" key="10">
    <source>
        <dbReference type="EMBL" id="RLN31262.1"/>
    </source>
</evidence>
<keyword evidence="11" id="KW-1185">Reference proteome</keyword>
<dbReference type="SUPFAM" id="SSF56104">
    <property type="entry name" value="SAICAR synthase-like"/>
    <property type="match status" value="1"/>
</dbReference>
<evidence type="ECO:0000256" key="6">
    <source>
        <dbReference type="ARBA" id="ARBA00022840"/>
    </source>
</evidence>
<dbReference type="SMART" id="SM00698">
    <property type="entry name" value="MORN"/>
    <property type="match status" value="7"/>
</dbReference>
<comment type="caution">
    <text evidence="10">The sequence shown here is derived from an EMBL/GenBank/DDBJ whole genome shotgun (WGS) entry which is preliminary data.</text>
</comment>
<reference evidence="11" key="1">
    <citation type="journal article" date="2019" name="Nat. Commun.">
        <title>The genome of broomcorn millet.</title>
        <authorList>
            <person name="Zou C."/>
            <person name="Miki D."/>
            <person name="Li D."/>
            <person name="Tang Q."/>
            <person name="Xiao L."/>
            <person name="Rajput S."/>
            <person name="Deng P."/>
            <person name="Jia W."/>
            <person name="Huang R."/>
            <person name="Zhang M."/>
            <person name="Sun Y."/>
            <person name="Hu J."/>
            <person name="Fu X."/>
            <person name="Schnable P.S."/>
            <person name="Li F."/>
            <person name="Zhang H."/>
            <person name="Feng B."/>
            <person name="Zhu X."/>
            <person name="Liu R."/>
            <person name="Schnable J.C."/>
            <person name="Zhu J.-K."/>
            <person name="Zhang H."/>
        </authorList>
    </citation>
    <scope>NUCLEOTIDE SEQUENCE [LARGE SCALE GENOMIC DNA]</scope>
</reference>
<dbReference type="Gene3D" id="3.30.810.10">
    <property type="entry name" value="2-Layer Sandwich"/>
    <property type="match status" value="1"/>
</dbReference>
<dbReference type="PROSITE" id="PS51455">
    <property type="entry name" value="PIPK"/>
    <property type="match status" value="1"/>
</dbReference>
<dbReference type="FunFam" id="3.30.800.10:FF:000003">
    <property type="entry name" value="Phosphatidylinositol 4-phosphate 5-kinase"/>
    <property type="match status" value="1"/>
</dbReference>
<dbReference type="OrthoDB" id="593179at2759"/>
<sequence>MATSTKKMSQLPAPASRLWEASIRKLQTIRRVGTVVPAPGTVDGADAATPCLLSGDLRGDLPHGAGKFLWTDGSMYEGSWRRGRASGRGKFSWTSGATYEGDFAGGYMHGHGTYIGEFGDTFAGLWASNLRHGRGTQAYANGDVYDGHWRDGLQDGHGRYIWRQGHEYIGTWRTGDMHGCGTVIWADGDRYDGAWEDAKPKGQGTFRWADGGMYIGTWCEESGAVHADGVYYPPSGGPAVPVPREPCEPITALLQELEGCEGKKASLMPSHKILTWPGVEAVQKKPVWRPPKVSADHGRMSSVSRRMSSASLDMDSLQAEAADSEETRTDRSCLRTSSCMRTPPRPGKKQGETISKGHRNYELMLNLQLGIRHAVGRQSAPTTLDLKSSAFDPKEKVWTRFPPEGSKHTPPHQSGDFRWKDYCPLVFRTLRKLFDVDPADYMLSICGDEALRELSSPGKSGSFFYLTNDDKYMIKTMKKSEVKVLLRMLPSYYKHVRAFEHTLLTKFFGLHCVKLTGAIQKKVRFVIMGNLFCSNYAIQRRFDLKGSSHGRMTDKPIDQISEHTTLKDLDLNFIFRLEGSWFQEFCRQVDKDCELLEQERIMDYSLLVGIHFKDRCKDISNPDNGLPHTVAEDSEENRNTSLKLGICMPSRVENIVKNPESESLLIGDLTGEFQDVFLFFGIIDILQDYDISKKLEHAYKSMQYDPNSISAVDPKQYCKRFRDFIFRCFTEEGQGITASIGQKDLNKFSKSIVEGHCYYIRNFQVSKQEKKWKAIPITYTIFFTLWTIIEEIRANVLANLPRYIFNFVDYDDLDRRARHGQGLIVTLWGEHATSFEDEILIEIIGNDEPVVIVFAGMQLGLYLGAPRCRSNTATKWYINIDIPEVNAFRDSLQGRGSQVLLLPGDGDAGAGGVDEENANLNLVIEDATGRTKIFVFGGVAEQVVRRTATELVEESSSNQILLPGALRALVGRSYVFQVVISEQIFRTGQLCFQARRVFIPPRIQRGGANVTLEDMPKKDPTATASTGPSSTTPDKEPNDGSPSLTENSIDPGDESTPPPNSQTPTPENKSSAKGNEAVSPGAREEHGNVLGKRSRTAHKELLYSKKEKASEK</sequence>
<feature type="domain" description="PIPK" evidence="9">
    <location>
        <begin position="355"/>
        <end position="729"/>
    </location>
</feature>
<feature type="compositionally biased region" description="Basic and acidic residues" evidence="8">
    <location>
        <begin position="1097"/>
        <end position="1112"/>
    </location>
</feature>
<dbReference type="InterPro" id="IPR027483">
    <property type="entry name" value="PInositol-4-P-4/5-kinase_C_sf"/>
</dbReference>
<keyword evidence="4 7" id="KW-0547">Nucleotide-binding</keyword>
<name>A0A3L6T3G9_PANMI</name>
<dbReference type="PANTHER" id="PTHR23086">
    <property type="entry name" value="PHOSPHATIDYLINOSITOL-4-PHOSPHATE 5-KINASE"/>
    <property type="match status" value="1"/>
</dbReference>